<protein>
    <submittedName>
        <fullName evidence="2">Uncharacterized protein</fullName>
    </submittedName>
</protein>
<organism evidence="2 3">
    <name type="scientific">Aphanomyces astaci</name>
    <name type="common">Crayfish plague agent</name>
    <dbReference type="NCBI Taxonomy" id="112090"/>
    <lineage>
        <taxon>Eukaryota</taxon>
        <taxon>Sar</taxon>
        <taxon>Stramenopiles</taxon>
        <taxon>Oomycota</taxon>
        <taxon>Saprolegniomycetes</taxon>
        <taxon>Saprolegniales</taxon>
        <taxon>Verrucalvaceae</taxon>
        <taxon>Aphanomyces</taxon>
    </lineage>
</organism>
<name>A0A418CKD5_APHAT</name>
<evidence type="ECO:0000313" key="3">
    <source>
        <dbReference type="Proteomes" id="UP000285712"/>
    </source>
</evidence>
<dbReference type="AlphaFoldDB" id="A0A418CKD5"/>
<reference evidence="2 3" key="1">
    <citation type="submission" date="2018-08" db="EMBL/GenBank/DDBJ databases">
        <title>Aphanomyces genome sequencing and annotation.</title>
        <authorList>
            <person name="Minardi D."/>
            <person name="Oidtmann B."/>
            <person name="Van Der Giezen M."/>
            <person name="Studholme D.J."/>
        </authorList>
    </citation>
    <scope>NUCLEOTIDE SEQUENCE [LARGE SCALE GENOMIC DNA]</scope>
    <source>
        <strain evidence="2 3">Sv</strain>
    </source>
</reference>
<comment type="caution">
    <text evidence="2">The sequence shown here is derived from an EMBL/GenBank/DDBJ whole genome shotgun (WGS) entry which is preliminary data.</text>
</comment>
<evidence type="ECO:0000256" key="1">
    <source>
        <dbReference type="SAM" id="MobiDB-lite"/>
    </source>
</evidence>
<gene>
    <name evidence="2" type="ORF">DYB35_004441</name>
</gene>
<dbReference type="EMBL" id="QUTG01008061">
    <property type="protein sequence ID" value="RHY81534.1"/>
    <property type="molecule type" value="Genomic_DNA"/>
</dbReference>
<accession>A0A418CKD5</accession>
<feature type="compositionally biased region" description="Basic residues" evidence="1">
    <location>
        <begin position="236"/>
        <end position="245"/>
    </location>
</feature>
<feature type="region of interest" description="Disordered" evidence="1">
    <location>
        <begin position="233"/>
        <end position="274"/>
    </location>
</feature>
<dbReference type="InterPro" id="IPR023393">
    <property type="entry name" value="START-like_dom_sf"/>
</dbReference>
<proteinExistence type="predicted"/>
<dbReference type="Proteomes" id="UP000285712">
    <property type="component" value="Unassembled WGS sequence"/>
</dbReference>
<sequence length="302" mass="33452">MATTVQGRRGWVRAYTSVDVDSCRPSANDRDDAGGRGGYVRGHHLCSGYVVMESTTKPGFLHVRLAMQCTFHAKDAASIKALAAKCQHLAALDLRLRSCRLILPQSIGPASTLRACLPCSLMSSVKPARLSFTGSRRTEMDVIEVESTDVDVSRDDAAHDALFNDIKLRCSMVLVEVDPQSRVTKADAASLWPQPLHGKSHPFQRLSQFTEPLSQFVEPSLSHCEPHVVQVQHSSHSAKGRRSPSVHKQATDRRRRHSTLIMHDGSSDDGGSYMRPATRTLLEDDDMARQIYQNRQSVLQII</sequence>
<dbReference type="SUPFAM" id="SSF55961">
    <property type="entry name" value="Bet v1-like"/>
    <property type="match status" value="1"/>
</dbReference>
<evidence type="ECO:0000313" key="2">
    <source>
        <dbReference type="EMBL" id="RHY81534.1"/>
    </source>
</evidence>
<dbReference type="VEuPathDB" id="FungiDB:H257_12930"/>
<dbReference type="Gene3D" id="3.30.530.20">
    <property type="match status" value="1"/>
</dbReference>